<gene>
    <name evidence="2" type="ORF">OPV22_029292</name>
</gene>
<feature type="region of interest" description="Disordered" evidence="1">
    <location>
        <begin position="1"/>
        <end position="49"/>
    </location>
</feature>
<evidence type="ECO:0000313" key="3">
    <source>
        <dbReference type="Proteomes" id="UP001222027"/>
    </source>
</evidence>
<dbReference type="PANTHER" id="PTHR34958:SF1">
    <property type="entry name" value="ARMADILLO-LIKE HELICAL DOMAIN-CONTAINING PROTEIN"/>
    <property type="match status" value="1"/>
</dbReference>
<sequence length="1347" mass="151094">MPVEEALPGSSKRLLSYSPSRSSASTRLFGVPPRRPAPQTSAVKKPPEPLRRAVADCLSPAAPHLHGNPSTLASEAARILRDFMANPSTTDMAYTMLVEHALAERDRSPAVLPRCVAFLKFYLLRYVPKVSTLRQIDLFCMNAIAECESVNNRRVPMLTKSSTQRSKSSSTVSNACVPSLPRPNFVSASLMKSLNYVRSLVARHTPKLSFQPVMQTTASTAAKQLLPSLSSLLSRSFTSHLSPEVVSSKDALEIKEPSGPSASALSNIEEVDGEGNKYIFFDILKWRWPGEGEYRLSCLTKESCGVMRSQDIHTPGFLEVGAAGLLVGDIETKIKDHSWMYSVTHNLRDTDLLWPSTTTMATNFSSSNSHLKAITAFKRMKPGPHQVWANIPVSTFHPRVRPLFQYRHYSEQQPLKLSFAEIHEVIAEVCSESTTSNANTLIATSQSNHIGQPATDVAISVLIKLVIDMYMLDPGTATPLALYMLEGMLGSQRVASRARAFDFILNLGVHAQLLEPMLLEDPQSSEVVKPLQEPYINNEEQPGTPGKMNTESSMQQRIFSAVDNFESWLLVILFEILRLLVQIDEREEIVWASALSCLFYFVCDKGHILRRRLDGLDIRVIKTLLEISSEYSWAEVVHCKLICMMTNMLYQTSNESAEDAPEIPTFLVQQVDRLGGIDFICIEYIRANSREEKHNLFLILFDYVVHQINEICLASGASVYTHDDIQPLVAMLMLANAPEAFYIAIKHGMEGIGEILKRSISVALLRSSNYERQNMLLDKIMRKLDATISVFTRLDTEFTYMFRITKTCKSSMSIKDVLGESDIGEKARLSWVTLHSLLHSERLANRHHGYIWLVELLILEISERKNESIWSNVKNLQQQIAVTGNQDSAFSEVPLSICMLCGLLKSKHNFIRWGFLFVLEKLLTRCKLLLDETELQDMNNDNVISNNTENRLDKANAVIDIMSGALSLVVQINETDHINILKMCDMLFAQICLRLQSAIQVPLGDFDDLSHLFCRTTKSREGNLVTHISLEGSNSHQRRDELSQAVDNLSGADRASTICETASMAAMLLRGHAIAPMQLVARVPASLFYWPLIQLAGAATDDIALGVAVGSKGRGNIPGATSDIRAALLLLLIGKCTADPDALLEIEGKEFFRGLLDDMDSRVAYYSAAFLLKRMMTEEPETYQRMLQSLIFKAQQSNNEKLLENPYLQMRGILQLSNDLGSLVARKMQQAEYPEQNFHHLSKRFWIRSCKLAFCKRKLEAYLAVHLCRNWMYYIITGVACNLHGCRYEKGEGGRSRATPVTVIPSLASPIPRPYLVGETAAWDDRIRLSHLRFYRGRRSIGKLRDP</sequence>
<dbReference type="EMBL" id="JAQQAF010000008">
    <property type="protein sequence ID" value="KAJ8466740.1"/>
    <property type="molecule type" value="Genomic_DNA"/>
</dbReference>
<feature type="compositionally biased region" description="Low complexity" evidence="1">
    <location>
        <begin position="10"/>
        <end position="28"/>
    </location>
</feature>
<keyword evidence="3" id="KW-1185">Reference proteome</keyword>
<reference evidence="2 3" key="1">
    <citation type="submission" date="2022-12" db="EMBL/GenBank/DDBJ databases">
        <title>Chromosome-scale assembly of the Ensete ventricosum genome.</title>
        <authorList>
            <person name="Dussert Y."/>
            <person name="Stocks J."/>
            <person name="Wendawek A."/>
            <person name="Woldeyes F."/>
            <person name="Nichols R.A."/>
            <person name="Borrell J.S."/>
        </authorList>
    </citation>
    <scope>NUCLEOTIDE SEQUENCE [LARGE SCALE GENOMIC DNA]</scope>
    <source>
        <strain evidence="3">cv. Maze</strain>
        <tissue evidence="2">Seeds</tissue>
    </source>
</reference>
<proteinExistence type="predicted"/>
<evidence type="ECO:0000313" key="2">
    <source>
        <dbReference type="EMBL" id="KAJ8466740.1"/>
    </source>
</evidence>
<name>A0AAV8PX46_ENSVE</name>
<organism evidence="2 3">
    <name type="scientific">Ensete ventricosum</name>
    <name type="common">Abyssinian banana</name>
    <name type="synonym">Musa ensete</name>
    <dbReference type="NCBI Taxonomy" id="4639"/>
    <lineage>
        <taxon>Eukaryota</taxon>
        <taxon>Viridiplantae</taxon>
        <taxon>Streptophyta</taxon>
        <taxon>Embryophyta</taxon>
        <taxon>Tracheophyta</taxon>
        <taxon>Spermatophyta</taxon>
        <taxon>Magnoliopsida</taxon>
        <taxon>Liliopsida</taxon>
        <taxon>Zingiberales</taxon>
        <taxon>Musaceae</taxon>
        <taxon>Ensete</taxon>
    </lineage>
</organism>
<accession>A0AAV8PX46</accession>
<dbReference type="PANTHER" id="PTHR34958">
    <property type="entry name" value="CONDITIONAL LOSS-OF-GROWTH 1"/>
    <property type="match status" value="1"/>
</dbReference>
<dbReference type="Proteomes" id="UP001222027">
    <property type="component" value="Unassembled WGS sequence"/>
</dbReference>
<evidence type="ECO:0000256" key="1">
    <source>
        <dbReference type="SAM" id="MobiDB-lite"/>
    </source>
</evidence>
<comment type="caution">
    <text evidence="2">The sequence shown here is derived from an EMBL/GenBank/DDBJ whole genome shotgun (WGS) entry which is preliminary data.</text>
</comment>
<protein>
    <submittedName>
        <fullName evidence="2">Uncharacterized protein</fullName>
    </submittedName>
</protein>